<dbReference type="PANTHER" id="PTHR21054">
    <property type="entry name" value="ZINC METALLOPROTEINASE-RELATED"/>
    <property type="match status" value="1"/>
</dbReference>
<keyword evidence="2" id="KW-1185">Reference proteome</keyword>
<dbReference type="PANTHER" id="PTHR21054:SF2">
    <property type="entry name" value="MIP04191P"/>
    <property type="match status" value="1"/>
</dbReference>
<protein>
    <recommendedName>
        <fullName evidence="3">Zinc metalloproteinase</fullName>
    </recommendedName>
</protein>
<proteinExistence type="predicted"/>
<comment type="caution">
    <text evidence="1">The sequence shown here is derived from an EMBL/GenBank/DDBJ whole genome shotgun (WGS) entry which is preliminary data.</text>
</comment>
<reference evidence="1 2" key="1">
    <citation type="journal article" date="2024" name="Insects">
        <title>An Improved Chromosome-Level Genome Assembly of the Firefly Pyrocoelia pectoralis.</title>
        <authorList>
            <person name="Fu X."/>
            <person name="Meyer-Rochow V.B."/>
            <person name="Ballantyne L."/>
            <person name="Zhu X."/>
        </authorList>
    </citation>
    <scope>NUCLEOTIDE SEQUENCE [LARGE SCALE GENOMIC DNA]</scope>
    <source>
        <strain evidence="1">XCY_ONT2</strain>
    </source>
</reference>
<sequence length="427" mass="48091">MYSAIICSGHIQNPQSCTSHISVTSACDAQKSIEINTNENFFKCILELEIGTNVLIFQYCSSSINVTIDYKPRETSFTVVPLYIICEGHDGRFQAPSTEPNLPKNACKRITTACKLLQSVFGHKFGKVGLEKRSFVLDSECLIWYSKLNVEKALNMTQTELWYHFAREIMSSNIASSNKKYLAFLSCTVYHGDEYYDGISYKDMLNLMRGYVAYGGDGLALLSTGCLYTWPETLNDMYSRFGNCTLVNKAKFMDDSNSRGTWGGCFITSLGAVLHELCHTFDLGHSDAGIMGPNFGHLDDIFMASGEEQEFSDYRCTDVSKVTTDYTGWSKSSMFIIYYHKWFHNVVGRKSSLISYDNSTNVIKSIAGIRVIEIRRKDDEMVLKGWVFGGKVLKFSFHIADNLTDFDGNIILFAEDGCGNILKQQLK</sequence>
<dbReference type="Proteomes" id="UP001329430">
    <property type="component" value="Chromosome 4"/>
</dbReference>
<accession>A0AAN7VCP9</accession>
<evidence type="ECO:0000313" key="2">
    <source>
        <dbReference type="Proteomes" id="UP001329430"/>
    </source>
</evidence>
<dbReference type="InterPro" id="IPR021917">
    <property type="entry name" value="Unchr_Zn-peptidase-like"/>
</dbReference>
<dbReference type="EMBL" id="JAVRBK010000004">
    <property type="protein sequence ID" value="KAK5645282.1"/>
    <property type="molecule type" value="Genomic_DNA"/>
</dbReference>
<dbReference type="InterPro" id="IPR053002">
    <property type="entry name" value="Metalloproteinase_M10B"/>
</dbReference>
<gene>
    <name evidence="1" type="ORF">RI129_006582</name>
</gene>
<dbReference type="Pfam" id="PF12044">
    <property type="entry name" value="Metallopep"/>
    <property type="match status" value="1"/>
</dbReference>
<dbReference type="AlphaFoldDB" id="A0AAN7VCP9"/>
<name>A0AAN7VCP9_9COLE</name>
<evidence type="ECO:0008006" key="3">
    <source>
        <dbReference type="Google" id="ProtNLM"/>
    </source>
</evidence>
<organism evidence="1 2">
    <name type="scientific">Pyrocoelia pectoralis</name>
    <dbReference type="NCBI Taxonomy" id="417401"/>
    <lineage>
        <taxon>Eukaryota</taxon>
        <taxon>Metazoa</taxon>
        <taxon>Ecdysozoa</taxon>
        <taxon>Arthropoda</taxon>
        <taxon>Hexapoda</taxon>
        <taxon>Insecta</taxon>
        <taxon>Pterygota</taxon>
        <taxon>Neoptera</taxon>
        <taxon>Endopterygota</taxon>
        <taxon>Coleoptera</taxon>
        <taxon>Polyphaga</taxon>
        <taxon>Elateriformia</taxon>
        <taxon>Elateroidea</taxon>
        <taxon>Lampyridae</taxon>
        <taxon>Lampyrinae</taxon>
        <taxon>Pyrocoelia</taxon>
    </lineage>
</organism>
<evidence type="ECO:0000313" key="1">
    <source>
        <dbReference type="EMBL" id="KAK5645282.1"/>
    </source>
</evidence>